<feature type="region of interest" description="Disordered" evidence="1">
    <location>
        <begin position="275"/>
        <end position="304"/>
    </location>
</feature>
<reference evidence="2" key="1">
    <citation type="submission" date="2021-01" db="EMBL/GenBank/DDBJ databases">
        <authorList>
            <person name="Corre E."/>
            <person name="Pelletier E."/>
            <person name="Niang G."/>
            <person name="Scheremetjew M."/>
            <person name="Finn R."/>
            <person name="Kale V."/>
            <person name="Holt S."/>
            <person name="Cochrane G."/>
            <person name="Meng A."/>
            <person name="Brown T."/>
            <person name="Cohen L."/>
        </authorList>
    </citation>
    <scope>NUCLEOTIDE SEQUENCE</scope>
    <source>
        <strain evidence="2">CCMP281</strain>
    </source>
</reference>
<sequence length="304" mass="32285">MTMSTIDLESWPAARLRTLAECVKAPLLADGFQLPPDETMLDFWQNTAAMCDVSDLLEDTDRLSISLASATTAALEMCDPTCLRAGELYMSGMSVPTSRLAMQRLKLRGVLILGDAEAAPTIPEADGIALHIVQPPPGHLDLAASLQECAMFIQLHQPCLVCSDRSDGLSAIVCAAFIAASSPPSEQYVTDALKQVELRRGPLRLEMDDVEELNKFCATLPMALSTPPLGPRFAPLVPAISIGNNLKRGVEVAGFLDGAMGSDGAELPITPQMGNQRLSPTTPPAKLAAVKATTNTSVATKEKS</sequence>
<name>A0A7S3EYI6_9EUKA</name>
<evidence type="ECO:0000256" key="1">
    <source>
        <dbReference type="SAM" id="MobiDB-lite"/>
    </source>
</evidence>
<evidence type="ECO:0000313" key="2">
    <source>
        <dbReference type="EMBL" id="CAE0112158.1"/>
    </source>
</evidence>
<accession>A0A7S3EYI6</accession>
<protein>
    <submittedName>
        <fullName evidence="2">Uncharacterized protein</fullName>
    </submittedName>
</protein>
<dbReference type="AlphaFoldDB" id="A0A7S3EYI6"/>
<organism evidence="2">
    <name type="scientific">Haptolina ericina</name>
    <dbReference type="NCBI Taxonomy" id="156174"/>
    <lineage>
        <taxon>Eukaryota</taxon>
        <taxon>Haptista</taxon>
        <taxon>Haptophyta</taxon>
        <taxon>Prymnesiophyceae</taxon>
        <taxon>Prymnesiales</taxon>
        <taxon>Prymnesiaceae</taxon>
        <taxon>Haptolina</taxon>
    </lineage>
</organism>
<feature type="compositionally biased region" description="Polar residues" evidence="1">
    <location>
        <begin position="292"/>
        <end position="304"/>
    </location>
</feature>
<gene>
    <name evidence="2" type="ORF">HERI1096_LOCUS12818</name>
</gene>
<proteinExistence type="predicted"/>
<dbReference type="EMBL" id="HBHX01023085">
    <property type="protein sequence ID" value="CAE0112158.1"/>
    <property type="molecule type" value="Transcribed_RNA"/>
</dbReference>